<gene>
    <name evidence="2" type="ORF">P9989_21375</name>
</gene>
<dbReference type="InterPro" id="IPR014229">
    <property type="entry name" value="Spore_YtfJ"/>
</dbReference>
<accession>A0ABY8IX86</accession>
<evidence type="ECO:0000313" key="2">
    <source>
        <dbReference type="EMBL" id="WFT74848.1"/>
    </source>
</evidence>
<dbReference type="Pfam" id="PF09579">
    <property type="entry name" value="Spore_YtfJ"/>
    <property type="match status" value="1"/>
</dbReference>
<evidence type="ECO:0000313" key="3">
    <source>
        <dbReference type="Proteomes" id="UP001221597"/>
    </source>
</evidence>
<name>A0ABY8IX86_9BACI</name>
<keyword evidence="3" id="KW-1185">Reference proteome</keyword>
<evidence type="ECO:0000256" key="1">
    <source>
        <dbReference type="SAM" id="MobiDB-lite"/>
    </source>
</evidence>
<feature type="region of interest" description="Disordered" evidence="1">
    <location>
        <begin position="52"/>
        <end position="71"/>
    </location>
</feature>
<reference evidence="2 3" key="1">
    <citation type="submission" date="2023-04" db="EMBL/GenBank/DDBJ databases">
        <title>Genome sequence of Halobacillus naozhouensis KACC 21980.</title>
        <authorList>
            <person name="Kim S."/>
            <person name="Heo J."/>
            <person name="Kwon S.-W."/>
        </authorList>
    </citation>
    <scope>NUCLEOTIDE SEQUENCE [LARGE SCALE GENOMIC DNA]</scope>
    <source>
        <strain evidence="2 3">KCTC 13234</strain>
    </source>
</reference>
<dbReference type="RefSeq" id="WP_283076842.1">
    <property type="nucleotide sequence ID" value="NZ_CP121671.1"/>
</dbReference>
<sequence>MDKENSYRSPIAPVFEKLSKQKEISLVYGDPVELGDRKVIPVAKVNYFIGGGGGSSDGTESVQAGRGEGGGGHVSIKPLGVYEMSRQHTTFKPVYNVQRLSMVAAVVSGILIWSLKKLTRSFKRKV</sequence>
<dbReference type="Proteomes" id="UP001221597">
    <property type="component" value="Chromosome"/>
</dbReference>
<protein>
    <submittedName>
        <fullName evidence="2">Spore germination protein GerW family protein</fullName>
    </submittedName>
</protein>
<organism evidence="2 3">
    <name type="scientific">Halobacillus naozhouensis</name>
    <dbReference type="NCBI Taxonomy" id="554880"/>
    <lineage>
        <taxon>Bacteria</taxon>
        <taxon>Bacillati</taxon>
        <taxon>Bacillota</taxon>
        <taxon>Bacilli</taxon>
        <taxon>Bacillales</taxon>
        <taxon>Bacillaceae</taxon>
        <taxon>Halobacillus</taxon>
    </lineage>
</organism>
<proteinExistence type="predicted"/>
<dbReference type="EMBL" id="CP121671">
    <property type="protein sequence ID" value="WFT74848.1"/>
    <property type="molecule type" value="Genomic_DNA"/>
</dbReference>